<evidence type="ECO:0000313" key="3">
    <source>
        <dbReference type="Proteomes" id="UP001172778"/>
    </source>
</evidence>
<keyword evidence="1" id="KW-0812">Transmembrane</keyword>
<protein>
    <submittedName>
        <fullName evidence="2">Prepilin-type N-terminal cleavage/methylation domain-containing protein</fullName>
    </submittedName>
</protein>
<organism evidence="2 3">
    <name type="scientific">Parachitinimonas caeni</name>
    <dbReference type="NCBI Taxonomy" id="3031301"/>
    <lineage>
        <taxon>Bacteria</taxon>
        <taxon>Pseudomonadati</taxon>
        <taxon>Pseudomonadota</taxon>
        <taxon>Betaproteobacteria</taxon>
        <taxon>Neisseriales</taxon>
        <taxon>Chitinibacteraceae</taxon>
        <taxon>Parachitinimonas</taxon>
    </lineage>
</organism>
<evidence type="ECO:0000313" key="2">
    <source>
        <dbReference type="EMBL" id="MDK2123174.1"/>
    </source>
</evidence>
<keyword evidence="3" id="KW-1185">Reference proteome</keyword>
<comment type="caution">
    <text evidence="2">The sequence shown here is derived from an EMBL/GenBank/DDBJ whole genome shotgun (WGS) entry which is preliminary data.</text>
</comment>
<dbReference type="PROSITE" id="PS00409">
    <property type="entry name" value="PROKAR_NTER_METHYL"/>
    <property type="match status" value="1"/>
</dbReference>
<accession>A0ABT7DTP3</accession>
<dbReference type="SUPFAM" id="SSF54523">
    <property type="entry name" value="Pili subunits"/>
    <property type="match status" value="1"/>
</dbReference>
<dbReference type="Pfam" id="PF07963">
    <property type="entry name" value="N_methyl"/>
    <property type="match status" value="1"/>
</dbReference>
<evidence type="ECO:0000256" key="1">
    <source>
        <dbReference type="SAM" id="Phobius"/>
    </source>
</evidence>
<dbReference type="RefSeq" id="WP_284099463.1">
    <property type="nucleotide sequence ID" value="NZ_JARRAF010000003.1"/>
</dbReference>
<gene>
    <name evidence="2" type="ORF">PZA18_03795</name>
</gene>
<reference evidence="2" key="1">
    <citation type="submission" date="2023-03" db="EMBL/GenBank/DDBJ databases">
        <title>Chitinimonas shenzhenensis gen. nov., sp. nov., a novel member of family Burkholderiaceae isolated from activated sludge collected in Shen Zhen, China.</title>
        <authorList>
            <person name="Wang X."/>
        </authorList>
    </citation>
    <scope>NUCLEOTIDE SEQUENCE</scope>
    <source>
        <strain evidence="2">DQS-5</strain>
    </source>
</reference>
<dbReference type="InterPro" id="IPR012902">
    <property type="entry name" value="N_methyl_site"/>
</dbReference>
<dbReference type="EMBL" id="JARRAF010000003">
    <property type="protein sequence ID" value="MDK2123174.1"/>
    <property type="molecule type" value="Genomic_DNA"/>
</dbReference>
<dbReference type="Proteomes" id="UP001172778">
    <property type="component" value="Unassembled WGS sequence"/>
</dbReference>
<name>A0ABT7DTP3_9NEIS</name>
<keyword evidence="1" id="KW-1133">Transmembrane helix</keyword>
<dbReference type="InterPro" id="IPR045584">
    <property type="entry name" value="Pilin-like"/>
</dbReference>
<keyword evidence="1" id="KW-0472">Membrane</keyword>
<sequence length="213" mass="21705">MKQQSGFTLIEIAIVLVIIGLLLGGVLKGQELIENGKIKNVINDFNGISAAVNAYRDRYRALPGDDNQATARGWAGSPNGNGNGQIAPGNPFTLGGENLNFWRHLRYAGLISGDPTVAVVATALPKNAYDGLVGVTQASAGVLGGLGPNLLCFGSLPGKAAGAVDTQLDDGNPGTGSIRATVGASGSINVAPGAAATSARYNETLPYTVCRTL</sequence>
<feature type="transmembrane region" description="Helical" evidence="1">
    <location>
        <begin position="6"/>
        <end position="27"/>
    </location>
</feature>
<dbReference type="Gene3D" id="3.30.700.10">
    <property type="entry name" value="Glycoprotein, Type 4 Pilin"/>
    <property type="match status" value="1"/>
</dbReference>
<dbReference type="NCBIfam" id="TIGR02532">
    <property type="entry name" value="IV_pilin_GFxxxE"/>
    <property type="match status" value="1"/>
</dbReference>
<proteinExistence type="predicted"/>